<gene>
    <name evidence="1" type="ORF">A3E29_04160</name>
</gene>
<dbReference type="Proteomes" id="UP000177682">
    <property type="component" value="Unassembled WGS sequence"/>
</dbReference>
<evidence type="ECO:0000313" key="1">
    <source>
        <dbReference type="EMBL" id="OGE90262.1"/>
    </source>
</evidence>
<dbReference type="Pfam" id="PF12710">
    <property type="entry name" value="HAD"/>
    <property type="match status" value="1"/>
</dbReference>
<comment type="caution">
    <text evidence="1">The sequence shown here is derived from an EMBL/GenBank/DDBJ whole genome shotgun (WGS) entry which is preliminary data.</text>
</comment>
<name>A0A1F5PKR2_9BACT</name>
<dbReference type="AlphaFoldDB" id="A0A1F5PKR2"/>
<organism evidence="1 2">
    <name type="scientific">Candidatus Doudnabacteria bacterium RIFCSPHIGHO2_12_FULL_48_16</name>
    <dbReference type="NCBI Taxonomy" id="1817838"/>
    <lineage>
        <taxon>Bacteria</taxon>
        <taxon>Candidatus Doudnaibacteriota</taxon>
    </lineage>
</organism>
<dbReference type="Gene3D" id="3.40.50.1000">
    <property type="entry name" value="HAD superfamily/HAD-like"/>
    <property type="match status" value="1"/>
</dbReference>
<dbReference type="InterPro" id="IPR036412">
    <property type="entry name" value="HAD-like_sf"/>
</dbReference>
<dbReference type="SUPFAM" id="SSF56784">
    <property type="entry name" value="HAD-like"/>
    <property type="match status" value="1"/>
</dbReference>
<protein>
    <submittedName>
        <fullName evidence="1">Phosphoserine phosphatase</fullName>
    </submittedName>
</protein>
<dbReference type="InterPro" id="IPR023214">
    <property type="entry name" value="HAD_sf"/>
</dbReference>
<dbReference type="CDD" id="cd01427">
    <property type="entry name" value="HAD_like"/>
    <property type="match status" value="1"/>
</dbReference>
<dbReference type="EMBL" id="MFEY01000007">
    <property type="protein sequence ID" value="OGE90262.1"/>
    <property type="molecule type" value="Genomic_DNA"/>
</dbReference>
<sequence length="277" mass="31778">MKKRPTIAICYDFDGTLSPKSMQEYGYIQELKITPKNFWAEAKKLAKEQKADEILTYMHLMLEKATRQNGVQVTSKAFKNFGKNLKLFKGVKSWFKRINQYARTHGIKCEHYIISSGIKEMILGSEISKEFKYIYASSFIYDQYGRAIWPAHALNYTTKTQCLFRINKGLLDPSDNTKINSYLPEAERPIPFSRMVYIGDGDTDIPCMKLVKEQGGYSIAVYKPGSQKKKPQARGLLKVHRVNFVTPADYRNGSPLDKQIKLVLKKMLATYNLAVSK</sequence>
<evidence type="ECO:0000313" key="2">
    <source>
        <dbReference type="Proteomes" id="UP000177682"/>
    </source>
</evidence>
<reference evidence="1 2" key="1">
    <citation type="journal article" date="2016" name="Nat. Commun.">
        <title>Thousands of microbial genomes shed light on interconnected biogeochemical processes in an aquifer system.</title>
        <authorList>
            <person name="Anantharaman K."/>
            <person name="Brown C.T."/>
            <person name="Hug L.A."/>
            <person name="Sharon I."/>
            <person name="Castelle C.J."/>
            <person name="Probst A.J."/>
            <person name="Thomas B.C."/>
            <person name="Singh A."/>
            <person name="Wilkins M.J."/>
            <person name="Karaoz U."/>
            <person name="Brodie E.L."/>
            <person name="Williams K.H."/>
            <person name="Hubbard S.S."/>
            <person name="Banfield J.F."/>
        </authorList>
    </citation>
    <scope>NUCLEOTIDE SEQUENCE [LARGE SCALE GENOMIC DNA]</scope>
</reference>
<accession>A0A1F5PKR2</accession>
<proteinExistence type="predicted"/>